<dbReference type="PANTHER" id="PTHR47936:SF5">
    <property type="entry name" value="PENTACOTRIPEPTIDE-REPEAT REGION OF PRORP DOMAIN-CONTAINING PROTEIN"/>
    <property type="match status" value="1"/>
</dbReference>
<gene>
    <name evidence="5" type="primary">LOC116209141</name>
</gene>
<proteinExistence type="inferred from homology"/>
<evidence type="ECO:0000313" key="4">
    <source>
        <dbReference type="Proteomes" id="UP000515151"/>
    </source>
</evidence>
<dbReference type="InterPro" id="IPR002885">
    <property type="entry name" value="PPR_rpt"/>
</dbReference>
<keyword evidence="2" id="KW-0677">Repeat</keyword>
<organism evidence="4 5">
    <name type="scientific">Punica granatum</name>
    <name type="common">Pomegranate</name>
    <dbReference type="NCBI Taxonomy" id="22663"/>
    <lineage>
        <taxon>Eukaryota</taxon>
        <taxon>Viridiplantae</taxon>
        <taxon>Streptophyta</taxon>
        <taxon>Embryophyta</taxon>
        <taxon>Tracheophyta</taxon>
        <taxon>Spermatophyta</taxon>
        <taxon>Magnoliopsida</taxon>
        <taxon>eudicotyledons</taxon>
        <taxon>Gunneridae</taxon>
        <taxon>Pentapetalae</taxon>
        <taxon>rosids</taxon>
        <taxon>malvids</taxon>
        <taxon>Myrtales</taxon>
        <taxon>Lythraceae</taxon>
        <taxon>Punica</taxon>
    </lineage>
</organism>
<feature type="repeat" description="PPR" evidence="3">
    <location>
        <begin position="135"/>
        <end position="169"/>
    </location>
</feature>
<evidence type="ECO:0000256" key="1">
    <source>
        <dbReference type="ARBA" id="ARBA00007626"/>
    </source>
</evidence>
<dbReference type="PROSITE" id="PS51375">
    <property type="entry name" value="PPR"/>
    <property type="match status" value="2"/>
</dbReference>
<sequence length="188" mass="21781">MFDHARKPFNEMPAMSYRCTARSLNSMLQAYIESKWFDEVKHLFRDLLVKLSLKPDLVSYNTIISTYCRMGSIDGALSMIDEISENGLEPNCVTVISLLNTYYKSGCFGEAMVYNDKLTDAIQLLSDMEKDNVIDTYCYNAIISAFRKKGDAEETKRWYRKLVERDCSPDWMTMSTLISFFRKQGDLE</sequence>
<evidence type="ECO:0000256" key="2">
    <source>
        <dbReference type="ARBA" id="ARBA00022737"/>
    </source>
</evidence>
<dbReference type="Pfam" id="PF01535">
    <property type="entry name" value="PPR"/>
    <property type="match status" value="1"/>
</dbReference>
<dbReference type="GO" id="GO:0009507">
    <property type="term" value="C:chloroplast"/>
    <property type="evidence" value="ECO:0007669"/>
    <property type="project" value="TreeGrafter"/>
</dbReference>
<accession>A0A6P8DZD5</accession>
<feature type="repeat" description="PPR" evidence="3">
    <location>
        <begin position="56"/>
        <end position="90"/>
    </location>
</feature>
<dbReference type="Proteomes" id="UP000515151">
    <property type="component" value="Chromosome 5"/>
</dbReference>
<name>A0A6P8DZD5_PUNGR</name>
<dbReference type="Pfam" id="PF13041">
    <property type="entry name" value="PPR_2"/>
    <property type="match status" value="2"/>
</dbReference>
<dbReference type="GeneID" id="116209141"/>
<dbReference type="InterPro" id="IPR011990">
    <property type="entry name" value="TPR-like_helical_dom_sf"/>
</dbReference>
<dbReference type="NCBIfam" id="TIGR00756">
    <property type="entry name" value="PPR"/>
    <property type="match status" value="2"/>
</dbReference>
<dbReference type="Gene3D" id="1.25.40.10">
    <property type="entry name" value="Tetratricopeptide repeat domain"/>
    <property type="match status" value="2"/>
</dbReference>
<dbReference type="RefSeq" id="XP_031398556.1">
    <property type="nucleotide sequence ID" value="XM_031542696.1"/>
</dbReference>
<dbReference type="GO" id="GO:0010019">
    <property type="term" value="P:chloroplast-nucleus signaling pathway"/>
    <property type="evidence" value="ECO:0007669"/>
    <property type="project" value="TreeGrafter"/>
</dbReference>
<evidence type="ECO:0000313" key="5">
    <source>
        <dbReference type="RefSeq" id="XP_031398556.1"/>
    </source>
</evidence>
<dbReference type="AlphaFoldDB" id="A0A6P8DZD5"/>
<protein>
    <submittedName>
        <fullName evidence="5">Pentatricopeptide repeat-containing protein At3g13150-like</fullName>
    </submittedName>
</protein>
<reference evidence="5" key="2">
    <citation type="submission" date="2025-08" db="UniProtKB">
        <authorList>
            <consortium name="RefSeq"/>
        </authorList>
    </citation>
    <scope>IDENTIFICATION</scope>
    <source>
        <tissue evidence="5">Leaf</tissue>
    </source>
</reference>
<dbReference type="GO" id="GO:0031930">
    <property type="term" value="P:mitochondria-nucleus signaling pathway"/>
    <property type="evidence" value="ECO:0007669"/>
    <property type="project" value="TreeGrafter"/>
</dbReference>
<dbReference type="PANTHER" id="PTHR47936">
    <property type="entry name" value="PPR_LONG DOMAIN-CONTAINING PROTEIN"/>
    <property type="match status" value="1"/>
</dbReference>
<comment type="similarity">
    <text evidence="1">Belongs to the PPR family. P subfamily.</text>
</comment>
<dbReference type="OrthoDB" id="185373at2759"/>
<keyword evidence="4" id="KW-1185">Reference proteome</keyword>
<reference evidence="4" key="1">
    <citation type="journal article" date="2020" name="Plant Biotechnol. J.">
        <title>The pomegranate (Punica granatum L.) draft genome dissects genetic divergence between soft- and hard-seeded cultivars.</title>
        <authorList>
            <person name="Luo X."/>
            <person name="Li H."/>
            <person name="Wu Z."/>
            <person name="Yao W."/>
            <person name="Zhao P."/>
            <person name="Cao D."/>
            <person name="Yu H."/>
            <person name="Li K."/>
            <person name="Poudel K."/>
            <person name="Zhao D."/>
            <person name="Zhang F."/>
            <person name="Xia X."/>
            <person name="Chen L."/>
            <person name="Wang Q."/>
            <person name="Jing D."/>
            <person name="Cao S."/>
        </authorList>
    </citation>
    <scope>NUCLEOTIDE SEQUENCE [LARGE SCALE GENOMIC DNA]</scope>
    <source>
        <strain evidence="4">cv. Tunisia</strain>
    </source>
</reference>
<evidence type="ECO:0000256" key="3">
    <source>
        <dbReference type="PROSITE-ProRule" id="PRU00708"/>
    </source>
</evidence>